<organism evidence="2 3">
    <name type="scientific">Lactobacillus bombicola</name>
    <dbReference type="NCBI Taxonomy" id="1505723"/>
    <lineage>
        <taxon>Bacteria</taxon>
        <taxon>Bacillati</taxon>
        <taxon>Bacillota</taxon>
        <taxon>Bacilli</taxon>
        <taxon>Lactobacillales</taxon>
        <taxon>Lactobacillaceae</taxon>
        <taxon>Lactobacillus</taxon>
    </lineage>
</organism>
<sequence length="76" mass="8562">MSQNKVKELGDQRLITTIEKLQAEIAVEKSLDATTLDMSENNIVAGKILLAKYAFLYDEARHRNTRFSGFTNAISE</sequence>
<name>A0A1I1TM86_9LACO</name>
<proteinExistence type="predicted"/>
<evidence type="ECO:0000313" key="1">
    <source>
        <dbReference type="EMBL" id="RHW53972.1"/>
    </source>
</evidence>
<gene>
    <name evidence="1" type="ORF">DS835_05555</name>
    <name evidence="2" type="ORF">SAMN04487792_1432</name>
</gene>
<reference evidence="2" key="2">
    <citation type="submission" date="2016-10" db="EMBL/GenBank/DDBJ databases">
        <authorList>
            <person name="de Groot N.N."/>
        </authorList>
    </citation>
    <scope>NUCLEOTIDE SEQUENCE [LARGE SCALE GENOMIC DNA]</scope>
    <source>
        <strain evidence="2">R-53102</strain>
    </source>
</reference>
<evidence type="ECO:0000313" key="4">
    <source>
        <dbReference type="Proteomes" id="UP000265862"/>
    </source>
</evidence>
<dbReference type="Pfam" id="PF10704">
    <property type="entry name" value="DUF2508"/>
    <property type="match status" value="1"/>
</dbReference>
<dbReference type="AlphaFoldDB" id="A0A1I1TM86"/>
<dbReference type="Proteomes" id="UP000265862">
    <property type="component" value="Unassembled WGS sequence"/>
</dbReference>
<accession>A0A1I1TM86</accession>
<evidence type="ECO:0000313" key="2">
    <source>
        <dbReference type="EMBL" id="SFD57573.1"/>
    </source>
</evidence>
<dbReference type="EMBL" id="FOMN01000009">
    <property type="protein sequence ID" value="SFD57573.1"/>
    <property type="molecule type" value="Genomic_DNA"/>
</dbReference>
<reference evidence="1 4" key="3">
    <citation type="submission" date="2018-07" db="EMBL/GenBank/DDBJ databases">
        <title>Genome sequences of six Lactobacillus spp. isolated from bumble bee guts.</title>
        <authorList>
            <person name="Motta E.V.S."/>
            <person name="Moran N.A."/>
        </authorList>
    </citation>
    <scope>NUCLEOTIDE SEQUENCE [LARGE SCALE GENOMIC DNA]</scope>
    <source>
        <strain evidence="1 4">OCC3</strain>
    </source>
</reference>
<dbReference type="STRING" id="1505723.SAMN04487792_1432"/>
<dbReference type="Proteomes" id="UP000199599">
    <property type="component" value="Unassembled WGS sequence"/>
</dbReference>
<protein>
    <submittedName>
        <fullName evidence="1">DUF2508 family protein</fullName>
    </submittedName>
</protein>
<dbReference type="RefSeq" id="WP_090093835.1">
    <property type="nucleotide sequence ID" value="NZ_CBCRVU010000002.1"/>
</dbReference>
<evidence type="ECO:0000313" key="3">
    <source>
        <dbReference type="Proteomes" id="UP000199599"/>
    </source>
</evidence>
<reference evidence="3" key="1">
    <citation type="submission" date="2016-10" db="EMBL/GenBank/DDBJ databases">
        <authorList>
            <person name="Varghese N."/>
            <person name="Submissions S."/>
        </authorList>
    </citation>
    <scope>NUCLEOTIDE SEQUENCE [LARGE SCALE GENOMIC DNA]</scope>
    <source>
        <strain evidence="3">R-53102</strain>
    </source>
</reference>
<dbReference type="InterPro" id="IPR019644">
    <property type="entry name" value="DUF2508"/>
</dbReference>
<dbReference type="EMBL" id="QOCV01000008">
    <property type="protein sequence ID" value="RHW53972.1"/>
    <property type="molecule type" value="Genomic_DNA"/>
</dbReference>